<dbReference type="InterPro" id="IPR023850">
    <property type="entry name" value="MftB"/>
</dbReference>
<evidence type="ECO:0000313" key="1">
    <source>
        <dbReference type="EMBL" id="UQX11650.1"/>
    </source>
</evidence>
<dbReference type="RefSeq" id="WP_219068546.1">
    <property type="nucleotide sequence ID" value="NZ_CAJUXY010000039.1"/>
</dbReference>
<dbReference type="EMBL" id="CP097320">
    <property type="protein sequence ID" value="UQX11650.1"/>
    <property type="molecule type" value="Genomic_DNA"/>
</dbReference>
<dbReference type="Pfam" id="PF26520">
    <property type="entry name" value="MftB_chaperone"/>
    <property type="match status" value="1"/>
</dbReference>
<name>A0ABY4QPV7_9MYCO</name>
<gene>
    <name evidence="1" type="primary">mftB</name>
    <name evidence="1" type="ORF">M5I08_04065</name>
</gene>
<evidence type="ECO:0000313" key="2">
    <source>
        <dbReference type="Proteomes" id="UP001056610"/>
    </source>
</evidence>
<keyword evidence="2" id="KW-1185">Reference proteome</keyword>
<organism evidence="1 2">
    <name type="scientific">Candidatus Mycobacterium methanotrophicum</name>
    <dbReference type="NCBI Taxonomy" id="2943498"/>
    <lineage>
        <taxon>Bacteria</taxon>
        <taxon>Bacillati</taxon>
        <taxon>Actinomycetota</taxon>
        <taxon>Actinomycetes</taxon>
        <taxon>Mycobacteriales</taxon>
        <taxon>Mycobacteriaceae</taxon>
        <taxon>Mycobacterium</taxon>
    </lineage>
</organism>
<dbReference type="Proteomes" id="UP001056610">
    <property type="component" value="Chromosome"/>
</dbReference>
<dbReference type="NCBIfam" id="TIGR03967">
    <property type="entry name" value="mycofact_MftB"/>
    <property type="match status" value="1"/>
</dbReference>
<sequence length="104" mass="11326">MAGASAVRQAFDIDAPRQPHPRVVIRPEPFGANAVSLRETRRLTFLKTAALTRVVRALDQQPTARVALTAAGVLSELRQSYRAALSALATSSMICRRPEKGESR</sequence>
<protein>
    <submittedName>
        <fullName evidence="1">Mycofactocin biosynthesis chaperone MftB</fullName>
    </submittedName>
</protein>
<reference evidence="1" key="1">
    <citation type="submission" date="2022-05" db="EMBL/GenBank/DDBJ databases">
        <title>A methanotrophic Mycobacterium dominates a cave microbial ecosystem.</title>
        <authorList>
            <person name="Van Spanning R.J.M."/>
            <person name="Guan Q."/>
            <person name="Melkonian C."/>
            <person name="Gallant J."/>
            <person name="Polerecky L."/>
            <person name="Flot J.-F."/>
            <person name="Brandt B.W."/>
            <person name="Braster M."/>
            <person name="Iturbe Espinoza P."/>
            <person name="Aerts J."/>
            <person name="Meima-Franke M."/>
            <person name="Piersma S.R."/>
            <person name="Bunduc C."/>
            <person name="Ummels R."/>
            <person name="Pain A."/>
            <person name="Fleming E.J."/>
            <person name="van der Wel N."/>
            <person name="Gherman V.D."/>
            <person name="Sarbu S.M."/>
            <person name="Bodelier P.L.E."/>
            <person name="Bitter W."/>
        </authorList>
    </citation>
    <scope>NUCLEOTIDE SEQUENCE</scope>
    <source>
        <strain evidence="1">Sulfur Cave</strain>
    </source>
</reference>
<accession>A0ABY4QPV7</accession>
<proteinExistence type="predicted"/>